<reference evidence="3 4" key="1">
    <citation type="journal article" date="2021" name="ISME Commun">
        <title>Automated analysis of genomic sequences facilitates high-throughput and comprehensive description of bacteria.</title>
        <authorList>
            <person name="Hitch T.C.A."/>
        </authorList>
    </citation>
    <scope>NUCLEOTIDE SEQUENCE [LARGE SCALE GENOMIC DNA]</scope>
    <source>
        <strain evidence="3 4">Sanger_18</strain>
    </source>
</reference>
<dbReference type="Proteomes" id="UP001652432">
    <property type="component" value="Unassembled WGS sequence"/>
</dbReference>
<feature type="transmembrane region" description="Helical" evidence="1">
    <location>
        <begin position="415"/>
        <end position="431"/>
    </location>
</feature>
<feature type="transmembrane region" description="Helical" evidence="1">
    <location>
        <begin position="111"/>
        <end position="131"/>
    </location>
</feature>
<comment type="caution">
    <text evidence="3">The sequence shown here is derived from an EMBL/GenBank/DDBJ whole genome shotgun (WGS) entry which is preliminary data.</text>
</comment>
<evidence type="ECO:0000259" key="2">
    <source>
        <dbReference type="Pfam" id="PF01970"/>
    </source>
</evidence>
<feature type="transmembrane region" description="Helical" evidence="1">
    <location>
        <begin position="143"/>
        <end position="160"/>
    </location>
</feature>
<dbReference type="PANTHER" id="PTHR35342">
    <property type="entry name" value="TRICARBOXYLIC TRANSPORT PROTEIN"/>
    <property type="match status" value="1"/>
</dbReference>
<feature type="transmembrane region" description="Helical" evidence="1">
    <location>
        <begin position="20"/>
        <end position="44"/>
    </location>
</feature>
<feature type="transmembrane region" description="Helical" evidence="1">
    <location>
        <begin position="360"/>
        <end position="379"/>
    </location>
</feature>
<feature type="domain" description="DUF112" evidence="2">
    <location>
        <begin position="16"/>
        <end position="440"/>
    </location>
</feature>
<evidence type="ECO:0000313" key="4">
    <source>
        <dbReference type="Proteomes" id="UP001652432"/>
    </source>
</evidence>
<name>A0ABT2SZ09_9FIRM</name>
<evidence type="ECO:0000313" key="3">
    <source>
        <dbReference type="EMBL" id="MCU6743228.1"/>
    </source>
</evidence>
<dbReference type="RefSeq" id="WP_262572723.1">
    <property type="nucleotide sequence ID" value="NZ_JAOQKJ010000001.1"/>
</dbReference>
<keyword evidence="4" id="KW-1185">Reference proteome</keyword>
<keyword evidence="1" id="KW-1133">Transmembrane helix</keyword>
<protein>
    <submittedName>
        <fullName evidence="3">Tripartite tricarboxylate transporter permease</fullName>
    </submittedName>
</protein>
<feature type="transmembrane region" description="Helical" evidence="1">
    <location>
        <begin position="391"/>
        <end position="408"/>
    </location>
</feature>
<accession>A0ABT2SZ09</accession>
<keyword evidence="1" id="KW-0472">Membrane</keyword>
<feature type="transmembrane region" description="Helical" evidence="1">
    <location>
        <begin position="256"/>
        <end position="279"/>
    </location>
</feature>
<keyword evidence="1" id="KW-0812">Transmembrane</keyword>
<dbReference type="EMBL" id="JAOQKJ010000001">
    <property type="protein sequence ID" value="MCU6743228.1"/>
    <property type="molecule type" value="Genomic_DNA"/>
</dbReference>
<dbReference type="Pfam" id="PF01970">
    <property type="entry name" value="TctA"/>
    <property type="match status" value="1"/>
</dbReference>
<evidence type="ECO:0000256" key="1">
    <source>
        <dbReference type="SAM" id="Phobius"/>
    </source>
</evidence>
<gene>
    <name evidence="3" type="ORF">OCV77_01680</name>
</gene>
<feature type="transmembrane region" description="Helical" evidence="1">
    <location>
        <begin position="166"/>
        <end position="184"/>
    </location>
</feature>
<feature type="transmembrane region" description="Helical" evidence="1">
    <location>
        <begin position="196"/>
        <end position="220"/>
    </location>
</feature>
<proteinExistence type="predicted"/>
<organism evidence="3 4">
    <name type="scientific">Suilimivivens aceti</name>
    <dbReference type="NCBI Taxonomy" id="2981774"/>
    <lineage>
        <taxon>Bacteria</taxon>
        <taxon>Bacillati</taxon>
        <taxon>Bacillota</taxon>
        <taxon>Clostridia</taxon>
        <taxon>Lachnospirales</taxon>
        <taxon>Lachnospiraceae</taxon>
        <taxon>Suilimivivens</taxon>
    </lineage>
</organism>
<feature type="transmembrane region" description="Helical" evidence="1">
    <location>
        <begin position="463"/>
        <end position="488"/>
    </location>
</feature>
<dbReference type="InterPro" id="IPR002823">
    <property type="entry name" value="DUF112_TM"/>
</dbReference>
<dbReference type="PANTHER" id="PTHR35342:SF5">
    <property type="entry name" value="TRICARBOXYLIC TRANSPORT PROTEIN"/>
    <property type="match status" value="1"/>
</dbReference>
<sequence>MDYLSAIQSVMNPMCLLCILLGVAVGMVVGTLPGLTSVMAISLITPLTFKLNPTYGFAMLLGVYNSAIFSGGISAIAINTPGTPASIATTFDGYKISQRGRAGFALGVNTIYSVIGGLFSTIALMVACAPLARLALNFGSPEYFWLALFGLSMMISVSHASLAKGLVTGFVGMLLATVGLDPLLGSKRFVGNNISLMDGIAFIPVMIGLFGVGEMLFQIFEHKKEDDNKKDIVDLKDKERVLPTKEEHKRMTIPGLIGSVIGVLVGIVPGTGGDISALISWDVCKRVSKHPEEFGDGSVEGLATTCASNNASIGGALTTALALGIPGDGNTAVLLGALTMYGMVTGPTLLSNSAPFVCRLYIIMIIANLIILPLGLLSAKACIRLLSIKSQYIQMAVLLICCVGAYSMNRNYTDVIVMFIAGICGFFFRKYDYPLGPMILGLLLGDMCETNLRRTLMLSNGSYLQLFTGPISIGLIVLILLAIGWPFISNLFQKKKNKKVEG</sequence>
<feature type="transmembrane region" description="Helical" evidence="1">
    <location>
        <begin position="56"/>
        <end position="78"/>
    </location>
</feature>